<evidence type="ECO:0000313" key="2">
    <source>
        <dbReference type="Proteomes" id="UP000317318"/>
    </source>
</evidence>
<keyword evidence="2" id="KW-1185">Reference proteome</keyword>
<gene>
    <name evidence="1" type="ORF">Pan189_20360</name>
</gene>
<reference evidence="1 2" key="1">
    <citation type="submission" date="2019-02" db="EMBL/GenBank/DDBJ databases">
        <title>Deep-cultivation of Planctomycetes and their phenomic and genomic characterization uncovers novel biology.</title>
        <authorList>
            <person name="Wiegand S."/>
            <person name="Jogler M."/>
            <person name="Boedeker C."/>
            <person name="Pinto D."/>
            <person name="Vollmers J."/>
            <person name="Rivas-Marin E."/>
            <person name="Kohn T."/>
            <person name="Peeters S.H."/>
            <person name="Heuer A."/>
            <person name="Rast P."/>
            <person name="Oberbeckmann S."/>
            <person name="Bunk B."/>
            <person name="Jeske O."/>
            <person name="Meyerdierks A."/>
            <person name="Storesund J.E."/>
            <person name="Kallscheuer N."/>
            <person name="Luecker S."/>
            <person name="Lage O.M."/>
            <person name="Pohl T."/>
            <person name="Merkel B.J."/>
            <person name="Hornburger P."/>
            <person name="Mueller R.-W."/>
            <person name="Bruemmer F."/>
            <person name="Labrenz M."/>
            <person name="Spormann A.M."/>
            <person name="Op den Camp H."/>
            <person name="Overmann J."/>
            <person name="Amann R."/>
            <person name="Jetten M.S.M."/>
            <person name="Mascher T."/>
            <person name="Medema M.H."/>
            <person name="Devos D.P."/>
            <person name="Kaster A.-K."/>
            <person name="Ovreas L."/>
            <person name="Rohde M."/>
            <person name="Galperin M.Y."/>
            <person name="Jogler C."/>
        </authorList>
    </citation>
    <scope>NUCLEOTIDE SEQUENCE [LARGE SCALE GENOMIC DNA]</scope>
    <source>
        <strain evidence="1 2">Pan189</strain>
    </source>
</reference>
<dbReference type="AlphaFoldDB" id="A0A517R1B1"/>
<evidence type="ECO:0008006" key="3">
    <source>
        <dbReference type="Google" id="ProtNLM"/>
    </source>
</evidence>
<protein>
    <recommendedName>
        <fullName evidence="3">HEPN domain-containing protein</fullName>
    </recommendedName>
</protein>
<dbReference type="Proteomes" id="UP000317318">
    <property type="component" value="Chromosome"/>
</dbReference>
<dbReference type="Gene3D" id="1.20.120.330">
    <property type="entry name" value="Nucleotidyltransferases domain 2"/>
    <property type="match status" value="1"/>
</dbReference>
<dbReference type="EMBL" id="CP036268">
    <property type="protein sequence ID" value="QDT37656.1"/>
    <property type="molecule type" value="Genomic_DNA"/>
</dbReference>
<proteinExistence type="predicted"/>
<accession>A0A517R1B1</accession>
<organism evidence="1 2">
    <name type="scientific">Stratiformator vulcanicus</name>
    <dbReference type="NCBI Taxonomy" id="2527980"/>
    <lineage>
        <taxon>Bacteria</taxon>
        <taxon>Pseudomonadati</taxon>
        <taxon>Planctomycetota</taxon>
        <taxon>Planctomycetia</taxon>
        <taxon>Planctomycetales</taxon>
        <taxon>Planctomycetaceae</taxon>
        <taxon>Stratiformator</taxon>
    </lineage>
</organism>
<evidence type="ECO:0000313" key="1">
    <source>
        <dbReference type="EMBL" id="QDT37656.1"/>
    </source>
</evidence>
<sequence length="173" mass="20240">MSLHHDLLEQANTLASCDVRRPKSANLRRAESAAYCALFHFLIEESCRGLIGSQPDRREYRNYFARGYQHSDMRRVCEIFRNRPKSQRTRPHIGDAIREISHIFVESQDRRHIADYDRNARLDRKSTFEMIGSIEAAIERFNRGDYSPDRSLFLAALATKRDWFDKAKKSGFA</sequence>
<dbReference type="KEGG" id="svp:Pan189_20360"/>
<name>A0A517R1B1_9PLAN</name>